<feature type="domain" description="Phosphoesterase HXTX" evidence="1">
    <location>
        <begin position="10"/>
        <end position="54"/>
    </location>
</feature>
<evidence type="ECO:0000259" key="1">
    <source>
        <dbReference type="Pfam" id="PF02834"/>
    </source>
</evidence>
<dbReference type="InterPro" id="IPR014051">
    <property type="entry name" value="Phosphoesterase_HXTX"/>
</dbReference>
<dbReference type="Pfam" id="PF02834">
    <property type="entry name" value="LigT_PEase"/>
    <property type="match status" value="1"/>
</dbReference>
<name>A0A382E4T0_9ZZZZ</name>
<dbReference type="InterPro" id="IPR009097">
    <property type="entry name" value="Cyclic_Pdiesterase"/>
</dbReference>
<proteinExistence type="predicted"/>
<dbReference type="EMBL" id="UINC01042586">
    <property type="protein sequence ID" value="SVB45419.1"/>
    <property type="molecule type" value="Genomic_DNA"/>
</dbReference>
<accession>A0A382E4T0</accession>
<evidence type="ECO:0000313" key="2">
    <source>
        <dbReference type="EMBL" id="SVB45419.1"/>
    </source>
</evidence>
<organism evidence="2">
    <name type="scientific">marine metagenome</name>
    <dbReference type="NCBI Taxonomy" id="408172"/>
    <lineage>
        <taxon>unclassified sequences</taxon>
        <taxon>metagenomes</taxon>
        <taxon>ecological metagenomes</taxon>
    </lineage>
</organism>
<gene>
    <name evidence="2" type="ORF">METZ01_LOCUS198273</name>
</gene>
<reference evidence="2" key="1">
    <citation type="submission" date="2018-05" db="EMBL/GenBank/DDBJ databases">
        <authorList>
            <person name="Lanie J.A."/>
            <person name="Ng W.-L."/>
            <person name="Kazmierczak K.M."/>
            <person name="Andrzejewski T.M."/>
            <person name="Davidsen T.M."/>
            <person name="Wayne K.J."/>
            <person name="Tettelin H."/>
            <person name="Glass J.I."/>
            <person name="Rusch D."/>
            <person name="Podicherti R."/>
            <person name="Tsui H.-C.T."/>
            <person name="Winkler M.E."/>
        </authorList>
    </citation>
    <scope>NUCLEOTIDE SEQUENCE</scope>
</reference>
<sequence>MKIRTFIALELPPSLRHELSGQAKLLAGQDKRQHIRWLPSENYHLTLAFLGDVDS</sequence>
<protein>
    <recommendedName>
        <fullName evidence="1">Phosphoesterase HXTX domain-containing protein</fullName>
    </recommendedName>
</protein>
<dbReference type="Gene3D" id="3.90.1140.10">
    <property type="entry name" value="Cyclic phosphodiesterase"/>
    <property type="match status" value="1"/>
</dbReference>
<dbReference type="AlphaFoldDB" id="A0A382E4T0"/>
<feature type="non-terminal residue" evidence="2">
    <location>
        <position position="55"/>
    </location>
</feature>
<dbReference type="SUPFAM" id="SSF55144">
    <property type="entry name" value="LigT-like"/>
    <property type="match status" value="1"/>
</dbReference>